<name>A0A3M0JMN1_HIRRU</name>
<keyword evidence="3" id="KW-1185">Reference proteome</keyword>
<evidence type="ECO:0000313" key="3">
    <source>
        <dbReference type="Proteomes" id="UP000269221"/>
    </source>
</evidence>
<sequence length="174" mass="20013">MQDRDLPGCDGSSDEGEGRRVDSPWQLREQRWVFGPVIGSCYTLGREAAMSHYSAEKRSGESVALAPAQAAPSPVLRQLRPTVMKEQLLKQQEQKDEKEKRVHTHLIPEEKEHKQLPALCHDSPSQLRPTARRELLLKQQEQEEEKRLCTHLIPEEKEGQDERPKNFRDISTSK</sequence>
<protein>
    <submittedName>
        <fullName evidence="2">Uncharacterized protein</fullName>
    </submittedName>
</protein>
<dbReference type="Proteomes" id="UP000269221">
    <property type="component" value="Unassembled WGS sequence"/>
</dbReference>
<feature type="compositionally biased region" description="Basic and acidic residues" evidence="1">
    <location>
        <begin position="131"/>
        <end position="168"/>
    </location>
</feature>
<dbReference type="EMBL" id="QRBI01000137">
    <property type="protein sequence ID" value="RMC01561.1"/>
    <property type="molecule type" value="Genomic_DNA"/>
</dbReference>
<organism evidence="2 3">
    <name type="scientific">Hirundo rustica rustica</name>
    <dbReference type="NCBI Taxonomy" id="333673"/>
    <lineage>
        <taxon>Eukaryota</taxon>
        <taxon>Metazoa</taxon>
        <taxon>Chordata</taxon>
        <taxon>Craniata</taxon>
        <taxon>Vertebrata</taxon>
        <taxon>Euteleostomi</taxon>
        <taxon>Archelosauria</taxon>
        <taxon>Archosauria</taxon>
        <taxon>Dinosauria</taxon>
        <taxon>Saurischia</taxon>
        <taxon>Theropoda</taxon>
        <taxon>Coelurosauria</taxon>
        <taxon>Aves</taxon>
        <taxon>Neognathae</taxon>
        <taxon>Neoaves</taxon>
        <taxon>Telluraves</taxon>
        <taxon>Australaves</taxon>
        <taxon>Passeriformes</taxon>
        <taxon>Sylvioidea</taxon>
        <taxon>Hirundinidae</taxon>
        <taxon>Hirundo</taxon>
    </lineage>
</organism>
<dbReference type="AlphaFoldDB" id="A0A3M0JMN1"/>
<accession>A0A3M0JMN1</accession>
<feature type="region of interest" description="Disordered" evidence="1">
    <location>
        <begin position="1"/>
        <end position="25"/>
    </location>
</feature>
<evidence type="ECO:0000313" key="2">
    <source>
        <dbReference type="EMBL" id="RMC01561.1"/>
    </source>
</evidence>
<gene>
    <name evidence="2" type="ORF">DUI87_22002</name>
</gene>
<proteinExistence type="predicted"/>
<feature type="region of interest" description="Disordered" evidence="1">
    <location>
        <begin position="107"/>
        <end position="174"/>
    </location>
</feature>
<reference evidence="2 3" key="1">
    <citation type="submission" date="2018-07" db="EMBL/GenBank/DDBJ databases">
        <title>A high quality draft genome assembly of the barn swallow (H. rustica rustica).</title>
        <authorList>
            <person name="Formenti G."/>
            <person name="Chiara M."/>
            <person name="Poveda L."/>
            <person name="Francoijs K.-J."/>
            <person name="Bonisoli-Alquati A."/>
            <person name="Canova L."/>
            <person name="Gianfranceschi L."/>
            <person name="Horner D.S."/>
            <person name="Saino N."/>
        </authorList>
    </citation>
    <scope>NUCLEOTIDE SEQUENCE [LARGE SCALE GENOMIC DNA]</scope>
    <source>
        <strain evidence="2">Chelidonia</strain>
        <tissue evidence="2">Blood</tissue>
    </source>
</reference>
<evidence type="ECO:0000256" key="1">
    <source>
        <dbReference type="SAM" id="MobiDB-lite"/>
    </source>
</evidence>
<comment type="caution">
    <text evidence="2">The sequence shown here is derived from an EMBL/GenBank/DDBJ whole genome shotgun (WGS) entry which is preliminary data.</text>
</comment>